<dbReference type="OrthoDB" id="6771835at2759"/>
<dbReference type="AlphaFoldDB" id="A0A4Y2B930"/>
<dbReference type="PANTHER" id="PTHR46409:SF1">
    <property type="entry name" value="HTH PSQ-TYPE DOMAIN-CONTAINING PROTEIN"/>
    <property type="match status" value="1"/>
</dbReference>
<evidence type="ECO:0000313" key="1">
    <source>
        <dbReference type="EMBL" id="GBL88538.1"/>
    </source>
</evidence>
<accession>A0A4Y2B930</accession>
<protein>
    <submittedName>
        <fullName evidence="1">Uncharacterized protein</fullName>
    </submittedName>
</protein>
<reference evidence="1 2" key="1">
    <citation type="journal article" date="2019" name="Sci. Rep.">
        <title>Orb-weaving spider Araneus ventricosus genome elucidates the spidroin gene catalogue.</title>
        <authorList>
            <person name="Kono N."/>
            <person name="Nakamura H."/>
            <person name="Ohtoshi R."/>
            <person name="Moran D.A.P."/>
            <person name="Shinohara A."/>
            <person name="Yoshida Y."/>
            <person name="Fujiwara M."/>
            <person name="Mori M."/>
            <person name="Tomita M."/>
            <person name="Arakawa K."/>
        </authorList>
    </citation>
    <scope>NUCLEOTIDE SEQUENCE [LARGE SCALE GENOMIC DNA]</scope>
</reference>
<proteinExistence type="predicted"/>
<sequence>MYRACYVQQAPHLANLQWKRVSNTEPSGPEAEILPLDRNLLSKDQQYLLDISNAITLGHCPEDLSNRDPGPLFHSRWLTAANRVLRLYISSSDPSGNLAEIVGFILKLCMPVWFAIKKSKYFTDGPKHFFQAIQTSRYLSDELIQVVDPVIQRNAFFAHTENVLLAILVDEREHIRELDYRRILKARQIVPKKKTVRNFVPPKINFQASEYFEIINWNSCVVYPPKMLQDLSEGDIKSLINFDTTPIKEIEKFPCHPQAVERCIKLVTEASNKVWT</sequence>
<dbReference type="Proteomes" id="UP000499080">
    <property type="component" value="Unassembled WGS sequence"/>
</dbReference>
<keyword evidence="2" id="KW-1185">Reference proteome</keyword>
<name>A0A4Y2B930_ARAVE</name>
<dbReference type="PANTHER" id="PTHR46409">
    <property type="entry name" value="HTH PSQ-TYPE DOMAIN-CONTAINING PROTEIN"/>
    <property type="match status" value="1"/>
</dbReference>
<dbReference type="EMBL" id="BGPR01000060">
    <property type="protein sequence ID" value="GBL88538.1"/>
    <property type="molecule type" value="Genomic_DNA"/>
</dbReference>
<comment type="caution">
    <text evidence="1">The sequence shown here is derived from an EMBL/GenBank/DDBJ whole genome shotgun (WGS) entry which is preliminary data.</text>
</comment>
<organism evidence="1 2">
    <name type="scientific">Araneus ventricosus</name>
    <name type="common">Orbweaver spider</name>
    <name type="synonym">Epeira ventricosa</name>
    <dbReference type="NCBI Taxonomy" id="182803"/>
    <lineage>
        <taxon>Eukaryota</taxon>
        <taxon>Metazoa</taxon>
        <taxon>Ecdysozoa</taxon>
        <taxon>Arthropoda</taxon>
        <taxon>Chelicerata</taxon>
        <taxon>Arachnida</taxon>
        <taxon>Araneae</taxon>
        <taxon>Araneomorphae</taxon>
        <taxon>Entelegynae</taxon>
        <taxon>Araneoidea</taxon>
        <taxon>Araneidae</taxon>
        <taxon>Araneus</taxon>
    </lineage>
</organism>
<evidence type="ECO:0000313" key="2">
    <source>
        <dbReference type="Proteomes" id="UP000499080"/>
    </source>
</evidence>
<gene>
    <name evidence="1" type="ORF">AVEN_159120_1</name>
</gene>